<dbReference type="EMBL" id="PGFB01000002">
    <property type="protein sequence ID" value="PJJ63428.1"/>
    <property type="molecule type" value="Genomic_DNA"/>
</dbReference>
<dbReference type="RefSeq" id="WP_157802818.1">
    <property type="nucleotide sequence ID" value="NZ_PGFB01000002.1"/>
</dbReference>
<dbReference type="Proteomes" id="UP000230161">
    <property type="component" value="Unassembled WGS sequence"/>
</dbReference>
<reference evidence="2 3" key="1">
    <citation type="submission" date="2017-11" db="EMBL/GenBank/DDBJ databases">
        <title>Genomic Encyclopedia of Archaeal and Bacterial Type Strains, Phase II (KMG-II): From Individual Species to Whole Genera.</title>
        <authorList>
            <person name="Goeker M."/>
        </authorList>
    </citation>
    <scope>NUCLEOTIDE SEQUENCE [LARGE SCALE GENOMIC DNA]</scope>
    <source>
        <strain evidence="2 3">DSM 25625</strain>
    </source>
</reference>
<organism evidence="2 3">
    <name type="scientific">Compostimonas suwonensis</name>
    <dbReference type="NCBI Taxonomy" id="1048394"/>
    <lineage>
        <taxon>Bacteria</taxon>
        <taxon>Bacillati</taxon>
        <taxon>Actinomycetota</taxon>
        <taxon>Actinomycetes</taxon>
        <taxon>Micrococcales</taxon>
        <taxon>Microbacteriaceae</taxon>
        <taxon>Compostimonas</taxon>
    </lineage>
</organism>
<gene>
    <name evidence="2" type="ORF">CLV54_1093</name>
</gene>
<feature type="compositionally biased region" description="Basic and acidic residues" evidence="1">
    <location>
        <begin position="17"/>
        <end position="29"/>
    </location>
</feature>
<feature type="region of interest" description="Disordered" evidence="1">
    <location>
        <begin position="1"/>
        <end position="61"/>
    </location>
</feature>
<evidence type="ECO:0000313" key="2">
    <source>
        <dbReference type="EMBL" id="PJJ63428.1"/>
    </source>
</evidence>
<sequence length="61" mass="6731">MGGSEDSWTKPVFKQGETYKKHYRDHDAPPAEAPAPAEQPAEPYGLPPDDDDANDTHDHAE</sequence>
<comment type="caution">
    <text evidence="2">The sequence shown here is derived from an EMBL/GenBank/DDBJ whole genome shotgun (WGS) entry which is preliminary data.</text>
</comment>
<proteinExistence type="predicted"/>
<evidence type="ECO:0000256" key="1">
    <source>
        <dbReference type="SAM" id="MobiDB-lite"/>
    </source>
</evidence>
<keyword evidence="3" id="KW-1185">Reference proteome</keyword>
<feature type="compositionally biased region" description="Low complexity" evidence="1">
    <location>
        <begin position="34"/>
        <end position="43"/>
    </location>
</feature>
<name>A0A2M9BZC6_9MICO</name>
<protein>
    <submittedName>
        <fullName evidence="2">Uncharacterized protein</fullName>
    </submittedName>
</protein>
<accession>A0A2M9BZC6</accession>
<dbReference type="AlphaFoldDB" id="A0A2M9BZC6"/>
<evidence type="ECO:0000313" key="3">
    <source>
        <dbReference type="Proteomes" id="UP000230161"/>
    </source>
</evidence>